<dbReference type="RefSeq" id="XP_009550013.1">
    <property type="nucleotide sequence ID" value="XM_009551718.1"/>
</dbReference>
<dbReference type="HOGENOM" id="CLU_2210400_0_0_1"/>
<dbReference type="GeneID" id="20676462"/>
<evidence type="ECO:0000313" key="1">
    <source>
        <dbReference type="EMBL" id="ETW78008.1"/>
    </source>
</evidence>
<accession>W4JWR4</accession>
<dbReference type="EMBL" id="KI925462">
    <property type="protein sequence ID" value="ETW78008.1"/>
    <property type="molecule type" value="Genomic_DNA"/>
</dbReference>
<evidence type="ECO:0000313" key="2">
    <source>
        <dbReference type="Proteomes" id="UP000030671"/>
    </source>
</evidence>
<name>W4JWR4_HETIT</name>
<keyword evidence="2" id="KW-1185">Reference proteome</keyword>
<dbReference type="InParanoid" id="W4JWR4"/>
<protein>
    <submittedName>
        <fullName evidence="1">Uncharacterized protein</fullName>
    </submittedName>
</protein>
<organism evidence="1 2">
    <name type="scientific">Heterobasidion irregulare (strain TC 32-1)</name>
    <dbReference type="NCBI Taxonomy" id="747525"/>
    <lineage>
        <taxon>Eukaryota</taxon>
        <taxon>Fungi</taxon>
        <taxon>Dikarya</taxon>
        <taxon>Basidiomycota</taxon>
        <taxon>Agaricomycotina</taxon>
        <taxon>Agaricomycetes</taxon>
        <taxon>Russulales</taxon>
        <taxon>Bondarzewiaceae</taxon>
        <taxon>Heterobasidion</taxon>
        <taxon>Heterobasidion annosum species complex</taxon>
    </lineage>
</organism>
<dbReference type="Proteomes" id="UP000030671">
    <property type="component" value="Unassembled WGS sequence"/>
</dbReference>
<gene>
    <name evidence="1" type="ORF">HETIRDRAFT_454075</name>
</gene>
<proteinExistence type="predicted"/>
<dbReference type="AlphaFoldDB" id="W4JWR4"/>
<reference evidence="1 2" key="1">
    <citation type="journal article" date="2012" name="New Phytol.">
        <title>Insight into trade-off between wood decay and parasitism from the genome of a fungal forest pathogen.</title>
        <authorList>
            <person name="Olson A."/>
            <person name="Aerts A."/>
            <person name="Asiegbu F."/>
            <person name="Belbahri L."/>
            <person name="Bouzid O."/>
            <person name="Broberg A."/>
            <person name="Canback B."/>
            <person name="Coutinho P.M."/>
            <person name="Cullen D."/>
            <person name="Dalman K."/>
            <person name="Deflorio G."/>
            <person name="van Diepen L.T."/>
            <person name="Dunand C."/>
            <person name="Duplessis S."/>
            <person name="Durling M."/>
            <person name="Gonthier P."/>
            <person name="Grimwood J."/>
            <person name="Fossdal C.G."/>
            <person name="Hansson D."/>
            <person name="Henrissat B."/>
            <person name="Hietala A."/>
            <person name="Himmelstrand K."/>
            <person name="Hoffmeister D."/>
            <person name="Hogberg N."/>
            <person name="James T.Y."/>
            <person name="Karlsson M."/>
            <person name="Kohler A."/>
            <person name="Kues U."/>
            <person name="Lee Y.H."/>
            <person name="Lin Y.C."/>
            <person name="Lind M."/>
            <person name="Lindquist E."/>
            <person name="Lombard V."/>
            <person name="Lucas S."/>
            <person name="Lunden K."/>
            <person name="Morin E."/>
            <person name="Murat C."/>
            <person name="Park J."/>
            <person name="Raffaello T."/>
            <person name="Rouze P."/>
            <person name="Salamov A."/>
            <person name="Schmutz J."/>
            <person name="Solheim H."/>
            <person name="Stahlberg J."/>
            <person name="Velez H."/>
            <person name="de Vries R.P."/>
            <person name="Wiebenga A."/>
            <person name="Woodward S."/>
            <person name="Yakovlev I."/>
            <person name="Garbelotto M."/>
            <person name="Martin F."/>
            <person name="Grigoriev I.V."/>
            <person name="Stenlid J."/>
        </authorList>
    </citation>
    <scope>NUCLEOTIDE SEQUENCE [LARGE SCALE GENOMIC DNA]</scope>
    <source>
        <strain evidence="1 2">TC 32-1</strain>
    </source>
</reference>
<sequence>MFVWLAAHRPPSLQVVRFLSRKVVEDLRGRFTRALARGLEMLPGVRVEDREGNDMRAYGWLRGTTSEIVLSSRSINDDQSRCPRHREAAMAVQGFERQLRGVKTSTS</sequence>
<dbReference type="KEGG" id="hir:HETIRDRAFT_454075"/>